<dbReference type="Proteomes" id="UP000831390">
    <property type="component" value="Chromosome"/>
</dbReference>
<feature type="compositionally biased region" description="Low complexity" evidence="1">
    <location>
        <begin position="444"/>
        <end position="456"/>
    </location>
</feature>
<dbReference type="EMBL" id="CP094534">
    <property type="protein sequence ID" value="UOE36382.1"/>
    <property type="molecule type" value="Genomic_DNA"/>
</dbReference>
<keyword evidence="4" id="KW-1185">Reference proteome</keyword>
<feature type="compositionally biased region" description="Gly residues" evidence="1">
    <location>
        <begin position="457"/>
        <end position="474"/>
    </location>
</feature>
<evidence type="ECO:0000256" key="2">
    <source>
        <dbReference type="SAM" id="SignalP"/>
    </source>
</evidence>
<proteinExistence type="predicted"/>
<reference evidence="3 4" key="1">
    <citation type="submission" date="2022-03" db="EMBL/GenBank/DDBJ databases">
        <title>Hymenobactersp. isolated from the air.</title>
        <authorList>
            <person name="Won M."/>
            <person name="Kwon S.-W."/>
        </authorList>
    </citation>
    <scope>NUCLEOTIDE SEQUENCE [LARGE SCALE GENOMIC DNA]</scope>
    <source>
        <strain evidence="3 4">KACC 22596</strain>
    </source>
</reference>
<evidence type="ECO:0000256" key="1">
    <source>
        <dbReference type="SAM" id="MobiDB-lite"/>
    </source>
</evidence>
<feature type="region of interest" description="Disordered" evidence="1">
    <location>
        <begin position="231"/>
        <end position="474"/>
    </location>
</feature>
<evidence type="ECO:0000313" key="4">
    <source>
        <dbReference type="Proteomes" id="UP000831390"/>
    </source>
</evidence>
<protein>
    <recommendedName>
        <fullName evidence="5">Prolyl-tRNA synthetase</fullName>
    </recommendedName>
</protein>
<feature type="compositionally biased region" description="Polar residues" evidence="1">
    <location>
        <begin position="67"/>
        <end position="78"/>
    </location>
</feature>
<dbReference type="RefSeq" id="WP_243520132.1">
    <property type="nucleotide sequence ID" value="NZ_CP094534.1"/>
</dbReference>
<organism evidence="3 4">
    <name type="scientific">Hymenobacter monticola</name>
    <dbReference type="NCBI Taxonomy" id="1705399"/>
    <lineage>
        <taxon>Bacteria</taxon>
        <taxon>Pseudomonadati</taxon>
        <taxon>Bacteroidota</taxon>
        <taxon>Cytophagia</taxon>
        <taxon>Cytophagales</taxon>
        <taxon>Hymenobacteraceae</taxon>
        <taxon>Hymenobacter</taxon>
    </lineage>
</organism>
<feature type="compositionally biased region" description="Polar residues" evidence="1">
    <location>
        <begin position="273"/>
        <end position="282"/>
    </location>
</feature>
<dbReference type="PROSITE" id="PS51257">
    <property type="entry name" value="PROKAR_LIPOPROTEIN"/>
    <property type="match status" value="1"/>
</dbReference>
<evidence type="ECO:0008006" key="5">
    <source>
        <dbReference type="Google" id="ProtNLM"/>
    </source>
</evidence>
<feature type="compositionally biased region" description="Polar residues" evidence="1">
    <location>
        <begin position="298"/>
        <end position="310"/>
    </location>
</feature>
<evidence type="ECO:0000313" key="3">
    <source>
        <dbReference type="EMBL" id="UOE36382.1"/>
    </source>
</evidence>
<accession>A0ABY4BB24</accession>
<sequence>MKNTLTALLPALALLALGGCASTAGLATSEDDGVYYSSKDRTTAVVAAAPVPANADEAANPDYNGSPARSSARQGSGSDQYYDNTYTYMKGVPTSPGLGYYAPYSPYTTLSYAGSYGYGWGGGACGFSPYPCVGVYDPFYSSFYSPFYSPFGYGYRSGISIGIGFGYGRSFGYGYSPFGYGYGGYGGFYDPFYSPYHYGGPFYGGYYGRGGYYGNSYNGGSYGNNGYDNRGNGRTYGHRTDRASEGRASASSVSGGTTSAPVPASGGRMRSEMATQPNSTAGGVTPDRNRGRGEAGSVTASPAQEQSTGGFNRPQRIDRSAQPQYGDMGQPATISRQPEIAPAQSQDGRDNVRGRWRNADVNAQAGQAQPMATPQPVEGERRRGGFFRSLGGDQPANNGGQMTQQPQRSYEQSRPQRTYEQPQRTFEQPQQQRSYEQPRQERTYSQPSQPSYSAPSYGGGNSGGGGGGGRRGRD</sequence>
<feature type="signal peptide" evidence="2">
    <location>
        <begin position="1"/>
        <end position="26"/>
    </location>
</feature>
<keyword evidence="2" id="KW-0732">Signal</keyword>
<feature type="compositionally biased region" description="Low complexity" evidence="1">
    <location>
        <begin position="246"/>
        <end position="260"/>
    </location>
</feature>
<gene>
    <name evidence="3" type="ORF">MTP16_03215</name>
</gene>
<feature type="compositionally biased region" description="Low complexity" evidence="1">
    <location>
        <begin position="420"/>
        <end position="433"/>
    </location>
</feature>
<feature type="compositionally biased region" description="Polar residues" evidence="1">
    <location>
        <begin position="395"/>
        <end position="419"/>
    </location>
</feature>
<name>A0ABY4BB24_9BACT</name>
<feature type="region of interest" description="Disordered" evidence="1">
    <location>
        <begin position="56"/>
        <end position="78"/>
    </location>
</feature>
<feature type="chain" id="PRO_5047036411" description="Prolyl-tRNA synthetase" evidence="2">
    <location>
        <begin position="27"/>
        <end position="474"/>
    </location>
</feature>